<organism evidence="1 2">
    <name type="scientific">Coniosporium uncinatum</name>
    <dbReference type="NCBI Taxonomy" id="93489"/>
    <lineage>
        <taxon>Eukaryota</taxon>
        <taxon>Fungi</taxon>
        <taxon>Dikarya</taxon>
        <taxon>Ascomycota</taxon>
        <taxon>Pezizomycotina</taxon>
        <taxon>Dothideomycetes</taxon>
        <taxon>Dothideomycetes incertae sedis</taxon>
        <taxon>Coniosporium</taxon>
    </lineage>
</organism>
<comment type="caution">
    <text evidence="1">The sequence shown here is derived from an EMBL/GenBank/DDBJ whole genome shotgun (WGS) entry which is preliminary data.</text>
</comment>
<evidence type="ECO:0000313" key="2">
    <source>
        <dbReference type="Proteomes" id="UP001186974"/>
    </source>
</evidence>
<protein>
    <submittedName>
        <fullName evidence="1">Uncharacterized protein</fullName>
    </submittedName>
</protein>
<name>A0ACC3DMN1_9PEZI</name>
<proteinExistence type="predicted"/>
<dbReference type="EMBL" id="JAWDJW010002353">
    <property type="protein sequence ID" value="KAK3077939.1"/>
    <property type="molecule type" value="Genomic_DNA"/>
</dbReference>
<gene>
    <name evidence="1" type="ORF">LTS18_008860</name>
</gene>
<sequence length="123" mass="14500">MSLITRWNHRKVYDWNEVIFQRQQEGEEYDMCITLEHEDRLYERKVHDDFVMFASDWLTQFDGPTRRVSTTVTLSAVRRANTDRWVTTGSESSSWTAMWNRTCWTAGSSTFTPGRPLLSLAEL</sequence>
<keyword evidence="2" id="KW-1185">Reference proteome</keyword>
<accession>A0ACC3DMN1</accession>
<evidence type="ECO:0000313" key="1">
    <source>
        <dbReference type="EMBL" id="KAK3077939.1"/>
    </source>
</evidence>
<reference evidence="1" key="1">
    <citation type="submission" date="2024-09" db="EMBL/GenBank/DDBJ databases">
        <title>Black Yeasts Isolated from many extreme environments.</title>
        <authorList>
            <person name="Coleine C."/>
            <person name="Stajich J.E."/>
            <person name="Selbmann L."/>
        </authorList>
    </citation>
    <scope>NUCLEOTIDE SEQUENCE</scope>
    <source>
        <strain evidence="1">CCFEE 5737</strain>
    </source>
</reference>
<dbReference type="Proteomes" id="UP001186974">
    <property type="component" value="Unassembled WGS sequence"/>
</dbReference>